<proteinExistence type="predicted"/>
<evidence type="ECO:0000256" key="1">
    <source>
        <dbReference type="ARBA" id="ARBA00011408"/>
    </source>
</evidence>
<gene>
    <name evidence="7" type="ORF">SPSK_05939</name>
</gene>
<comment type="subunit">
    <text evidence="1">Interacts with lipid droplet proteins.</text>
</comment>
<dbReference type="EMBL" id="AXCR01000001">
    <property type="protein sequence ID" value="KJR90010.1"/>
    <property type="molecule type" value="Genomic_DNA"/>
</dbReference>
<dbReference type="PANTHER" id="PTHR31859">
    <property type="entry name" value="TETRATRICOPEPTIDE REPEAT PROTEIN 39 FAMILY MEMBER"/>
    <property type="match status" value="1"/>
</dbReference>
<keyword evidence="6" id="KW-0812">Transmembrane</keyword>
<evidence type="ECO:0000313" key="7">
    <source>
        <dbReference type="EMBL" id="KJR90010.1"/>
    </source>
</evidence>
<feature type="compositionally biased region" description="Gly residues" evidence="5">
    <location>
        <begin position="144"/>
        <end position="155"/>
    </location>
</feature>
<feature type="transmembrane region" description="Helical" evidence="6">
    <location>
        <begin position="425"/>
        <end position="443"/>
    </location>
</feature>
<feature type="transmembrane region" description="Helical" evidence="6">
    <location>
        <begin position="385"/>
        <end position="404"/>
    </location>
</feature>
<name>A0A0F2MMF9_SPOSC</name>
<keyword evidence="6" id="KW-0472">Membrane</keyword>
<comment type="function">
    <text evidence="4">Inclusion body (IB) resident protein that interacts strongly with lipid droplet (LD) proteins. Involved in LD-mediated IB clearing after protein folding stress, probably by enabling access to the IBs of an LD-stored soluble sterol derivative that acts as a chaperone in inclusion clearing.</text>
</comment>
<accession>A0A0F2MMF9</accession>
<sequence length="856" mass="92088">MSSLRTWFRGSSASASNKAASREASPAVSASTSSTAISAAAASSSSQGEPTSSVSPAVARELSDLQDAMASTALLLNDDMEGAETRLRARKGSSVFHLMGLGVSTFMRSVLGFEKEFMNEANARLLECESRAWDEMKKAQSAASGGGGGGGGWLGGRATATTTTAAPTSGTQIYPPGSEYALVHAESQIMLAVVAELHESLTEAIRGFYKLRKAFVSLSGIIASEEAYLRGETPVHAHGAGERRLSYTEDPMPGAFDDTEFADLEAEAAAEVEAEAHRPTLKASGANGVNGTNGDAEKQEAVPAPATPTKTPTSPLSEKTAALSLNGGAPRASSQTSRSLASTPTAAVPSATSSAAATMRARRRHLDTLTNPVDIFVHSGVNLCFGLLLLLISMVPPAFSRLLSIVGFKGDRERGVRMLWQSTKFANIYGGLAGLVLLAYYNGLMANADILPTDDDIASSKSGSTSSHEDGDDEIVGYPRERCRRLLAHMRTLYPDSLLWVLEEARLLSTERKIKEAMAVLQSGGGATSDGKPRVAKMRQITALTKFELAIDSMCAMEWETMREAFLACVELNTWSPALYYYNIGCAELELYRTAFHRAKALAAEGEAQSQEAEIAATEAAKYKKAAEAHLRKAPTMAGKKKFMARQMPFDVFVIRKVARWEDRAKLHKIDLADAVGVSPALEMAYLWGSAKRLPADLLELALTKYLPWTRCTADAAVVQTFQAAPDESGIGSLCRAALLRALNQGEAAMKVLEEELFVHDRSAFKGPLKDDYVQAAGHYEAAVILYMQANDPALFPSRDDVAAVDTYRRSRVNESLAELDKVAKWETFVLDARIGMKLQTGMDTIKWLKEKKGWA</sequence>
<evidence type="ECO:0000256" key="4">
    <source>
        <dbReference type="ARBA" id="ARBA00043897"/>
    </source>
</evidence>
<feature type="region of interest" description="Disordered" evidence="5">
    <location>
        <begin position="1"/>
        <end position="57"/>
    </location>
</feature>
<dbReference type="GO" id="GO:0005634">
    <property type="term" value="C:nucleus"/>
    <property type="evidence" value="ECO:0007669"/>
    <property type="project" value="TreeGrafter"/>
</dbReference>
<reference evidence="7 8" key="2">
    <citation type="journal article" date="2015" name="Eukaryot. Cell">
        <title>Asexual propagation of a virulent clone complex in a human and feline outbreak of sporotrichosis.</title>
        <authorList>
            <person name="Teixeira Mde M."/>
            <person name="Rodrigues A.M."/>
            <person name="Tsui C.K."/>
            <person name="de Almeida L.G."/>
            <person name="Van Diepeningen A.D."/>
            <person name="van den Ende B.G."/>
            <person name="Fernandes G.F."/>
            <person name="Kano R."/>
            <person name="Hamelin R.C."/>
            <person name="Lopes-Bezerra L.M."/>
            <person name="Vasconcelos A.T."/>
            <person name="de Hoog S."/>
            <person name="de Camargo Z.P."/>
            <person name="Felipe M.S."/>
        </authorList>
    </citation>
    <scope>NUCLEOTIDE SEQUENCE [LARGE SCALE GENOMIC DNA]</scope>
    <source>
        <strain evidence="7 8">1099-18</strain>
    </source>
</reference>
<evidence type="ECO:0000256" key="6">
    <source>
        <dbReference type="SAM" id="Phobius"/>
    </source>
</evidence>
<feature type="compositionally biased region" description="Low complexity" evidence="5">
    <location>
        <begin position="303"/>
        <end position="320"/>
    </location>
</feature>
<dbReference type="OrthoDB" id="2154985at2759"/>
<dbReference type="VEuPathDB" id="FungiDB:SPSK_05939"/>
<feature type="region of interest" description="Disordered" evidence="5">
    <location>
        <begin position="269"/>
        <end position="356"/>
    </location>
</feature>
<feature type="compositionally biased region" description="Low complexity" evidence="5">
    <location>
        <begin position="156"/>
        <end position="171"/>
    </location>
</feature>
<dbReference type="GO" id="GO:0005829">
    <property type="term" value="C:cytosol"/>
    <property type="evidence" value="ECO:0007669"/>
    <property type="project" value="TreeGrafter"/>
</dbReference>
<feature type="compositionally biased region" description="Low complexity" evidence="5">
    <location>
        <begin position="11"/>
        <end position="46"/>
    </location>
</feature>
<keyword evidence="6" id="KW-1133">Transmembrane helix</keyword>
<evidence type="ECO:0000256" key="3">
    <source>
        <dbReference type="ARBA" id="ARBA00019539"/>
    </source>
</evidence>
<reference evidence="7 8" key="1">
    <citation type="journal article" date="2014" name="BMC Genomics">
        <title>Comparative genomics of the major fungal agents of human and animal Sporotrichosis: Sporothrix schenckii and Sporothrix brasiliensis.</title>
        <authorList>
            <person name="Teixeira M.M."/>
            <person name="de Almeida L.G."/>
            <person name="Kubitschek-Barreira P."/>
            <person name="Alves F.L."/>
            <person name="Kioshima E.S."/>
            <person name="Abadio A.K."/>
            <person name="Fernandes L."/>
            <person name="Derengowski L.S."/>
            <person name="Ferreira K.S."/>
            <person name="Souza R.C."/>
            <person name="Ruiz J.C."/>
            <person name="de Andrade N.C."/>
            <person name="Paes H.C."/>
            <person name="Nicola A.M."/>
            <person name="Albuquerque P."/>
            <person name="Gerber A.L."/>
            <person name="Martins V.P."/>
            <person name="Peconick L.D."/>
            <person name="Neto A.V."/>
            <person name="Chaucanez C.B."/>
            <person name="Silva P.A."/>
            <person name="Cunha O.L."/>
            <person name="de Oliveira F.F."/>
            <person name="dos Santos T.C."/>
            <person name="Barros A.L."/>
            <person name="Soares M.A."/>
            <person name="de Oliveira L.M."/>
            <person name="Marini M.M."/>
            <person name="Villalobos-Duno H."/>
            <person name="Cunha M.M."/>
            <person name="de Hoog S."/>
            <person name="da Silveira J.F."/>
            <person name="Henrissat B."/>
            <person name="Nino-Vega G.A."/>
            <person name="Cisalpino P.S."/>
            <person name="Mora-Montes H.M."/>
            <person name="Almeida S.R."/>
            <person name="Stajich J.E."/>
            <person name="Lopes-Bezerra L.M."/>
            <person name="Vasconcelos A.T."/>
            <person name="Felipe M.S."/>
        </authorList>
    </citation>
    <scope>NUCLEOTIDE SEQUENCE [LARGE SCALE GENOMIC DNA]</scope>
    <source>
        <strain evidence="7 8">1099-18</strain>
    </source>
</reference>
<dbReference type="RefSeq" id="XP_016592686.1">
    <property type="nucleotide sequence ID" value="XM_016732647.1"/>
</dbReference>
<dbReference type="InterPro" id="IPR019412">
    <property type="entry name" value="IML2/TPR_39"/>
</dbReference>
<dbReference type="GO" id="GO:0005741">
    <property type="term" value="C:mitochondrial outer membrane"/>
    <property type="evidence" value="ECO:0007669"/>
    <property type="project" value="TreeGrafter"/>
</dbReference>
<comment type="caution">
    <text evidence="7">The sequence shown here is derived from an EMBL/GenBank/DDBJ whole genome shotgun (WGS) entry which is preliminary data.</text>
</comment>
<feature type="compositionally biased region" description="Low complexity" evidence="5">
    <location>
        <begin position="341"/>
        <end position="356"/>
    </location>
</feature>
<dbReference type="PANTHER" id="PTHR31859:SF1">
    <property type="entry name" value="TETRATRICOPEPTIDE REPEAT PROTEIN 39C"/>
    <property type="match status" value="1"/>
</dbReference>
<evidence type="ECO:0000256" key="2">
    <source>
        <dbReference type="ARBA" id="ARBA00018424"/>
    </source>
</evidence>
<dbReference type="Pfam" id="PF10300">
    <property type="entry name" value="Iml2-TPR_39"/>
    <property type="match status" value="1"/>
</dbReference>
<protein>
    <recommendedName>
        <fullName evidence="2">Inclusion body clearance protein IML2</fullName>
    </recommendedName>
    <alternativeName>
        <fullName evidence="3">Inclusion body clearance protein iml2</fullName>
    </alternativeName>
</protein>
<feature type="region of interest" description="Disordered" evidence="5">
    <location>
        <begin position="139"/>
        <end position="171"/>
    </location>
</feature>
<organism evidence="7 8">
    <name type="scientific">Sporothrix schenckii 1099-18</name>
    <dbReference type="NCBI Taxonomy" id="1397361"/>
    <lineage>
        <taxon>Eukaryota</taxon>
        <taxon>Fungi</taxon>
        <taxon>Dikarya</taxon>
        <taxon>Ascomycota</taxon>
        <taxon>Pezizomycotina</taxon>
        <taxon>Sordariomycetes</taxon>
        <taxon>Sordariomycetidae</taxon>
        <taxon>Ophiostomatales</taxon>
        <taxon>Ophiostomataceae</taxon>
        <taxon>Sporothrix</taxon>
    </lineage>
</organism>
<dbReference type="KEGG" id="ssck:SPSK_05939"/>
<evidence type="ECO:0000256" key="5">
    <source>
        <dbReference type="SAM" id="MobiDB-lite"/>
    </source>
</evidence>
<dbReference type="AlphaFoldDB" id="A0A0F2MMF9"/>
<evidence type="ECO:0000313" key="8">
    <source>
        <dbReference type="Proteomes" id="UP000033710"/>
    </source>
</evidence>
<dbReference type="Proteomes" id="UP000033710">
    <property type="component" value="Unassembled WGS sequence"/>
</dbReference>
<dbReference type="GeneID" id="27667924"/>